<dbReference type="PANTHER" id="PTHR31635:SF196">
    <property type="entry name" value="REVERSE TRANSCRIPTASE DOMAIN-CONTAINING PROTEIN-RELATED"/>
    <property type="match status" value="1"/>
</dbReference>
<feature type="region of interest" description="Disordered" evidence="2">
    <location>
        <begin position="1"/>
        <end position="59"/>
    </location>
</feature>
<dbReference type="PROSITE" id="PS50878">
    <property type="entry name" value="RT_POL"/>
    <property type="match status" value="1"/>
</dbReference>
<keyword evidence="5" id="KW-1185">Reference proteome</keyword>
<dbReference type="InterPro" id="IPR036691">
    <property type="entry name" value="Endo/exonu/phosph_ase_sf"/>
</dbReference>
<dbReference type="Gene3D" id="3.60.10.10">
    <property type="entry name" value="Endonuclease/exonuclease/phosphatase"/>
    <property type="match status" value="1"/>
</dbReference>
<accession>A0A8C5DKE9</accession>
<dbReference type="PANTHER" id="PTHR31635">
    <property type="entry name" value="REVERSE TRANSCRIPTASE DOMAIN-CONTAINING PROTEIN-RELATED"/>
    <property type="match status" value="1"/>
</dbReference>
<evidence type="ECO:0000313" key="5">
    <source>
        <dbReference type="Proteomes" id="UP000694680"/>
    </source>
</evidence>
<dbReference type="GO" id="GO:0003824">
    <property type="term" value="F:catalytic activity"/>
    <property type="evidence" value="ECO:0007669"/>
    <property type="project" value="InterPro"/>
</dbReference>
<evidence type="ECO:0000313" key="4">
    <source>
        <dbReference type="Ensembl" id="ENSGWIP00000007324.1"/>
    </source>
</evidence>
<feature type="domain" description="Reverse transcriptase" evidence="3">
    <location>
        <begin position="748"/>
        <end position="1020"/>
    </location>
</feature>
<dbReference type="InterPro" id="IPR043502">
    <property type="entry name" value="DNA/RNA_pol_sf"/>
</dbReference>
<feature type="compositionally biased region" description="Basic residues" evidence="2">
    <location>
        <begin position="12"/>
        <end position="24"/>
    </location>
</feature>
<evidence type="ECO:0000256" key="2">
    <source>
        <dbReference type="SAM" id="MobiDB-lite"/>
    </source>
</evidence>
<reference evidence="4" key="1">
    <citation type="submission" date="2025-08" db="UniProtKB">
        <authorList>
            <consortium name="Ensembl"/>
        </authorList>
    </citation>
    <scope>IDENTIFICATION</scope>
</reference>
<dbReference type="SUPFAM" id="SSF56672">
    <property type="entry name" value="DNA/RNA polymerases"/>
    <property type="match status" value="1"/>
</dbReference>
<dbReference type="CDD" id="cd01650">
    <property type="entry name" value="RT_nLTR_like"/>
    <property type="match status" value="1"/>
</dbReference>
<evidence type="ECO:0000256" key="1">
    <source>
        <dbReference type="SAM" id="Coils"/>
    </source>
</evidence>
<keyword evidence="1" id="KW-0175">Coiled coil</keyword>
<dbReference type="InterPro" id="IPR005135">
    <property type="entry name" value="Endo/exonuclease/phosphatase"/>
</dbReference>
<name>A0A8C5DKE9_GOUWI</name>
<dbReference type="Pfam" id="PF03372">
    <property type="entry name" value="Exo_endo_phos"/>
    <property type="match status" value="1"/>
</dbReference>
<feature type="coiled-coil region" evidence="1">
    <location>
        <begin position="95"/>
        <end position="150"/>
    </location>
</feature>
<dbReference type="InterPro" id="IPR000477">
    <property type="entry name" value="RT_dom"/>
</dbReference>
<protein>
    <recommendedName>
        <fullName evidence="3">Reverse transcriptase domain-containing protein</fullName>
    </recommendedName>
</protein>
<sequence>MSLDAFFAHPGPNKKKKHERKKGAKAIANKAIDSSNDELGPEDEAVHGPASANNEELSEQRDKLIVNCVTANIEKMLDSKLANIIKPVSEFSGKLDSLIQRMGTAEQRISDLEDTSAATAPRVKALEGELQKALDRLENFENQSRRQNLRIVGLNEGSEGRTPVEFFEKWIPDRTGPPTRLSGKEGPRAVLVRLHDYTNKQKILQAARNRGTLSIDGSNVSFYQDFSVEVVRRRKESANARKQLREAGIRYSFLYPAVIKVFHPDGTSSSFSTTKEIDDYVNKMSIQIAFLQETHLNDEEHKKYRREWVGQIFFSSHSTNKRGVVILLHKNLPFTVTASFKDTEGRFVLVKGILHGEVIVLGNVYGPNIQDEAFYASLLRHLADMDCPNIIIGGDFNCALSPKMDRLPPHANASKNAKAVLNINREFDLVDIWRHYNPLSKQYTFHSQPHLSASRIDYIFVSRCLLGLVEHTDIGLIALSDHAPVVMAVHPPRPSERSFSWRMNATLLMDEKFVKYLTDQTDLFLEINDKNGADPRIVWDTYKAYMRGMIISYTSRRKKERAAKQLEIENKVKLLEETYYKTRSEATLIELKSTRTALNNLITRKAERDILFTKQKFFELANKPNRLLARLARNAPIKSYISAVQDENQQRQTNNRQINESFKILFYCFSEIDKERLGAGSLLDHLCFPQISKDQFDRLESPISILEIDKAISTLQSGKCPGEDGFPVEFFKVMKGKINKLLLRVFDKSLEESVLPESMYGANITLIVKKNRNPELCSSYRPISLLNVDNKILSKILALRLENVVNTIVDADQTGFICGRNSYHNTRRLLHIIHHLNTNKTLGAVVSMDAEKAFDRIEWEYMFEVMKRFGFGCGFLRWVRLLYKAPTASVLTNGLLSAPFKVKRGTAQGSPLSPTLFALAIEPLALAIRQNPDIQGVTIGTKQHKILLYADDILLTLTKPSQSLIALTTCLREFSLISGYKVNFDKSEIMILDNDIKIEPPYIQPFRWAPSGFDYLGIRIVPQLNRLYSENITPLVKKVQEMLTRWKNLPVSFLGRINLIKMTVLPKILYPTSMLFVNLSANDIANMNKALSDFIWNGRKPKVKLIPASLKNNENVIQSLLMLARKAIMVKWVGEDPPSISVWKSLISEVVTLEKLGHCINGRTHLFLQEWRKPLELLGLNYNLDLN</sequence>
<evidence type="ECO:0000259" key="3">
    <source>
        <dbReference type="PROSITE" id="PS50878"/>
    </source>
</evidence>
<dbReference type="Pfam" id="PF00078">
    <property type="entry name" value="RVT_1"/>
    <property type="match status" value="1"/>
</dbReference>
<dbReference type="Gene3D" id="3.30.70.1820">
    <property type="entry name" value="L1 transposable element, RRM domain"/>
    <property type="match status" value="1"/>
</dbReference>
<dbReference type="Proteomes" id="UP000694680">
    <property type="component" value="Unassembled WGS sequence"/>
</dbReference>
<dbReference type="CDD" id="cd09076">
    <property type="entry name" value="L1-EN"/>
    <property type="match status" value="1"/>
</dbReference>
<dbReference type="SUPFAM" id="SSF56219">
    <property type="entry name" value="DNase I-like"/>
    <property type="match status" value="1"/>
</dbReference>
<dbReference type="AlphaFoldDB" id="A0A8C5DKE9"/>
<organism evidence="4 5">
    <name type="scientific">Gouania willdenowi</name>
    <name type="common">Blunt-snouted clingfish</name>
    <name type="synonym">Lepadogaster willdenowi</name>
    <dbReference type="NCBI Taxonomy" id="441366"/>
    <lineage>
        <taxon>Eukaryota</taxon>
        <taxon>Metazoa</taxon>
        <taxon>Chordata</taxon>
        <taxon>Craniata</taxon>
        <taxon>Vertebrata</taxon>
        <taxon>Euteleostomi</taxon>
        <taxon>Actinopterygii</taxon>
        <taxon>Neopterygii</taxon>
        <taxon>Teleostei</taxon>
        <taxon>Neoteleostei</taxon>
        <taxon>Acanthomorphata</taxon>
        <taxon>Ovalentaria</taxon>
        <taxon>Blenniimorphae</taxon>
        <taxon>Blenniiformes</taxon>
        <taxon>Gobiesocoidei</taxon>
        <taxon>Gobiesocidae</taxon>
        <taxon>Gobiesocinae</taxon>
        <taxon>Gouania</taxon>
    </lineage>
</organism>
<dbReference type="Ensembl" id="ENSGWIT00000008114.1">
    <property type="protein sequence ID" value="ENSGWIP00000007324.1"/>
    <property type="gene ID" value="ENSGWIG00000004279.1"/>
</dbReference>
<reference evidence="4" key="2">
    <citation type="submission" date="2025-09" db="UniProtKB">
        <authorList>
            <consortium name="Ensembl"/>
        </authorList>
    </citation>
    <scope>IDENTIFICATION</scope>
</reference>
<proteinExistence type="predicted"/>